<keyword evidence="5" id="KW-0677">Repeat</keyword>
<evidence type="ECO:0000256" key="5">
    <source>
        <dbReference type="ARBA" id="ARBA00022737"/>
    </source>
</evidence>
<evidence type="ECO:0000256" key="7">
    <source>
        <dbReference type="ARBA" id="ARBA00023180"/>
    </source>
</evidence>
<evidence type="ECO:0000256" key="3">
    <source>
        <dbReference type="ARBA" id="ARBA00022614"/>
    </source>
</evidence>
<evidence type="ECO:0000256" key="4">
    <source>
        <dbReference type="ARBA" id="ARBA00022729"/>
    </source>
</evidence>
<comment type="similarity">
    <text evidence="2">Belongs to the RLP family.</text>
</comment>
<dbReference type="AlphaFoldDB" id="A0A8S0VFM0"/>
<evidence type="ECO:0000256" key="6">
    <source>
        <dbReference type="ARBA" id="ARBA00023136"/>
    </source>
</evidence>
<evidence type="ECO:0000313" key="8">
    <source>
        <dbReference type="EMBL" id="CAA3030611.1"/>
    </source>
</evidence>
<keyword evidence="9" id="KW-1185">Reference proteome</keyword>
<dbReference type="PANTHER" id="PTHR48062">
    <property type="entry name" value="RECEPTOR-LIKE PROTEIN 14"/>
    <property type="match status" value="1"/>
</dbReference>
<dbReference type="PRINTS" id="PR00019">
    <property type="entry name" value="LEURICHRPT"/>
</dbReference>
<evidence type="ECO:0000256" key="1">
    <source>
        <dbReference type="ARBA" id="ARBA00004370"/>
    </source>
</evidence>
<dbReference type="InterPro" id="IPR032675">
    <property type="entry name" value="LRR_dom_sf"/>
</dbReference>
<dbReference type="EMBL" id="CACTIH010009384">
    <property type="protein sequence ID" value="CAA3030611.1"/>
    <property type="molecule type" value="Genomic_DNA"/>
</dbReference>
<dbReference type="SUPFAM" id="SSF52058">
    <property type="entry name" value="L domain-like"/>
    <property type="match status" value="1"/>
</dbReference>
<dbReference type="InterPro" id="IPR001611">
    <property type="entry name" value="Leu-rich_rpt"/>
</dbReference>
<proteinExistence type="inferred from homology"/>
<comment type="caution">
    <text evidence="8">The sequence shown here is derived from an EMBL/GenBank/DDBJ whole genome shotgun (WGS) entry which is preliminary data.</text>
</comment>
<dbReference type="OrthoDB" id="906070at2759"/>
<gene>
    <name evidence="8" type="ORF">OLEA9_A056141</name>
</gene>
<dbReference type="Proteomes" id="UP000594638">
    <property type="component" value="Unassembled WGS sequence"/>
</dbReference>
<keyword evidence="6" id="KW-0472">Membrane</keyword>
<keyword evidence="7" id="KW-0325">Glycoprotein</keyword>
<protein>
    <submittedName>
        <fullName evidence="8">Uncharacterized protein</fullName>
    </submittedName>
</protein>
<keyword evidence="4" id="KW-0732">Signal</keyword>
<reference evidence="8 9" key="1">
    <citation type="submission" date="2019-12" db="EMBL/GenBank/DDBJ databases">
        <authorList>
            <person name="Alioto T."/>
            <person name="Alioto T."/>
            <person name="Gomez Garrido J."/>
        </authorList>
    </citation>
    <scope>NUCLEOTIDE SEQUENCE [LARGE SCALE GENOMIC DNA]</scope>
</reference>
<organism evidence="8 9">
    <name type="scientific">Olea europaea subsp. europaea</name>
    <dbReference type="NCBI Taxonomy" id="158383"/>
    <lineage>
        <taxon>Eukaryota</taxon>
        <taxon>Viridiplantae</taxon>
        <taxon>Streptophyta</taxon>
        <taxon>Embryophyta</taxon>
        <taxon>Tracheophyta</taxon>
        <taxon>Spermatophyta</taxon>
        <taxon>Magnoliopsida</taxon>
        <taxon>eudicotyledons</taxon>
        <taxon>Gunneridae</taxon>
        <taxon>Pentapetalae</taxon>
        <taxon>asterids</taxon>
        <taxon>lamiids</taxon>
        <taxon>Lamiales</taxon>
        <taxon>Oleaceae</taxon>
        <taxon>Oleeae</taxon>
        <taxon>Olea</taxon>
    </lineage>
</organism>
<name>A0A8S0VFM0_OLEEU</name>
<accession>A0A8S0VFM0</accession>
<evidence type="ECO:0000256" key="2">
    <source>
        <dbReference type="ARBA" id="ARBA00009592"/>
    </source>
</evidence>
<dbReference type="PANTHER" id="PTHR48062:SF21">
    <property type="entry name" value="RECEPTOR-LIKE PROTEIN 12"/>
    <property type="match status" value="1"/>
</dbReference>
<dbReference type="Gramene" id="OE9A056141T1">
    <property type="protein sequence ID" value="OE9A056141C1"/>
    <property type="gene ID" value="OE9A056141"/>
</dbReference>
<sequence>MVETEPGITLVIAGITLYTIEYIDLSSNNLLGTITQELVMGCLSLYFLKLSDNKLRGQIFPKSVDLPDLTLLYLDSNEFSSSIPKSLSTIPLALLDSSNNFLSDRIPTSMGNMTTLFQLSLSTIQFEGPIPKEICNLNDLSLLDLSKNKLCGSVPSCFNPSSIRHIYLNDNQLEGELTYAFSNSSSLLLLDLGWNKFIGRIPQWIGNLSSLSIILLRCNHFEGTIPNEFCEMNKLSMIHLSSNFLLGQIPHCFGNITLEVAMGKFSTNNGVMDTSPSQTFTSYVDKIQLERDYHIPL</sequence>
<evidence type="ECO:0000313" key="9">
    <source>
        <dbReference type="Proteomes" id="UP000594638"/>
    </source>
</evidence>
<dbReference type="FunFam" id="3.80.10.10:FF:000041">
    <property type="entry name" value="LRR receptor-like serine/threonine-protein kinase ERECTA"/>
    <property type="match status" value="1"/>
</dbReference>
<dbReference type="Pfam" id="PF00560">
    <property type="entry name" value="LRR_1"/>
    <property type="match status" value="5"/>
</dbReference>
<comment type="subcellular location">
    <subcellularLocation>
        <location evidence="1">Membrane</location>
    </subcellularLocation>
</comment>
<keyword evidence="3" id="KW-0433">Leucine-rich repeat</keyword>
<dbReference type="Gene3D" id="3.80.10.10">
    <property type="entry name" value="Ribonuclease Inhibitor"/>
    <property type="match status" value="1"/>
</dbReference>
<dbReference type="GO" id="GO:0016020">
    <property type="term" value="C:membrane"/>
    <property type="evidence" value="ECO:0007669"/>
    <property type="project" value="UniProtKB-SubCell"/>
</dbReference>
<dbReference type="InterPro" id="IPR051502">
    <property type="entry name" value="RLP_Defense_Trigger"/>
</dbReference>